<dbReference type="InterPro" id="IPR045170">
    <property type="entry name" value="MTOX"/>
</dbReference>
<sequence length="380" mass="41023">MSATPSVGSVIVVGVGIMGLSLAWALSRRGVKVTLFDQGPIPNPMSSSLDEHRINRHAYGKLNGYARMMPQAFRAWDALWADLGRSHYEETGGIYVLRHEDAWYDNTVAQLAEMGISCKDLGAAEVVRRLPVLNEQGISRAVEVGGSGLLFPRRIMTDLIVHLNLLGVEFQAHTPVTDVDPDRATVTTSRGVFGADRVIVAAGPWIGRLVPGLDGVAVPSRQAVLYLAPPPEHLRVWMSAPVVVVRDVEAGLYCLPPRRGTRLKIGDHRFSLTGDPDEDRIATADDIAPIWAGMKKAYRDVESYSIIEPRACFYTVTDDETFRVVQPGANGFAVSACSGHGFKLAPLVASGIAAAALGEQPVERIAPWAAGKAEPSLPLF</sequence>
<evidence type="ECO:0000313" key="7">
    <source>
        <dbReference type="EMBL" id="MYZ46219.1"/>
    </source>
</evidence>
<dbReference type="Gene3D" id="3.50.50.60">
    <property type="entry name" value="FAD/NAD(P)-binding domain"/>
    <property type="match status" value="1"/>
</dbReference>
<evidence type="ECO:0000256" key="2">
    <source>
        <dbReference type="ARBA" id="ARBA00022630"/>
    </source>
</evidence>
<proteinExistence type="predicted"/>
<keyword evidence="5" id="KW-1133">Transmembrane helix</keyword>
<feature type="transmembrane region" description="Helical" evidence="5">
    <location>
        <begin position="6"/>
        <end position="26"/>
    </location>
</feature>
<dbReference type="Pfam" id="PF01266">
    <property type="entry name" value="DAO"/>
    <property type="match status" value="1"/>
</dbReference>
<comment type="cofactor">
    <cofactor evidence="1">
        <name>FAD</name>
        <dbReference type="ChEBI" id="CHEBI:57692"/>
    </cofactor>
</comment>
<organism evidence="7 8">
    <name type="scientific">Propylenella binzhouense</name>
    <dbReference type="NCBI Taxonomy" id="2555902"/>
    <lineage>
        <taxon>Bacteria</taxon>
        <taxon>Pseudomonadati</taxon>
        <taxon>Pseudomonadota</taxon>
        <taxon>Alphaproteobacteria</taxon>
        <taxon>Hyphomicrobiales</taxon>
        <taxon>Propylenellaceae</taxon>
        <taxon>Propylenella</taxon>
    </lineage>
</organism>
<dbReference type="PANTHER" id="PTHR10961">
    <property type="entry name" value="PEROXISOMAL SARCOSINE OXIDASE"/>
    <property type="match status" value="1"/>
</dbReference>
<dbReference type="AlphaFoldDB" id="A0A964WRS4"/>
<keyword evidence="5" id="KW-0472">Membrane</keyword>
<dbReference type="SUPFAM" id="SSF54373">
    <property type="entry name" value="FAD-linked reductases, C-terminal domain"/>
    <property type="match status" value="1"/>
</dbReference>
<keyword evidence="4" id="KW-0560">Oxidoreductase</keyword>
<dbReference type="EMBL" id="SPKJ01000001">
    <property type="protein sequence ID" value="MYZ46219.1"/>
    <property type="molecule type" value="Genomic_DNA"/>
</dbReference>
<keyword evidence="3" id="KW-0274">FAD</keyword>
<reference evidence="7" key="1">
    <citation type="submission" date="2019-03" db="EMBL/GenBank/DDBJ databases">
        <title>Afifella sp. nov., isolated from activated sludge.</title>
        <authorList>
            <person name="Li Q."/>
            <person name="Liu Y."/>
        </authorList>
    </citation>
    <scope>NUCLEOTIDE SEQUENCE</scope>
    <source>
        <strain evidence="7">L72</strain>
    </source>
</reference>
<evidence type="ECO:0000256" key="4">
    <source>
        <dbReference type="ARBA" id="ARBA00023002"/>
    </source>
</evidence>
<dbReference type="RefSeq" id="WP_161138564.1">
    <property type="nucleotide sequence ID" value="NZ_SPKJ01000001.1"/>
</dbReference>
<dbReference type="InterPro" id="IPR036188">
    <property type="entry name" value="FAD/NAD-bd_sf"/>
</dbReference>
<evidence type="ECO:0000256" key="5">
    <source>
        <dbReference type="SAM" id="Phobius"/>
    </source>
</evidence>
<gene>
    <name evidence="7" type="ORF">E4O86_00570</name>
</gene>
<name>A0A964WRS4_9HYPH</name>
<dbReference type="SUPFAM" id="SSF51905">
    <property type="entry name" value="FAD/NAD(P)-binding domain"/>
    <property type="match status" value="1"/>
</dbReference>
<accession>A0A964WRS4</accession>
<evidence type="ECO:0000256" key="1">
    <source>
        <dbReference type="ARBA" id="ARBA00001974"/>
    </source>
</evidence>
<evidence type="ECO:0000256" key="3">
    <source>
        <dbReference type="ARBA" id="ARBA00022827"/>
    </source>
</evidence>
<dbReference type="Proteomes" id="UP000773614">
    <property type="component" value="Unassembled WGS sequence"/>
</dbReference>
<keyword evidence="2" id="KW-0285">Flavoprotein</keyword>
<evidence type="ECO:0000259" key="6">
    <source>
        <dbReference type="Pfam" id="PF01266"/>
    </source>
</evidence>
<dbReference type="Gene3D" id="3.30.9.10">
    <property type="entry name" value="D-Amino Acid Oxidase, subunit A, domain 2"/>
    <property type="match status" value="1"/>
</dbReference>
<protein>
    <submittedName>
        <fullName evidence="7">FAD-dependent oxidoreductase</fullName>
    </submittedName>
</protein>
<dbReference type="GO" id="GO:0050660">
    <property type="term" value="F:flavin adenine dinucleotide binding"/>
    <property type="evidence" value="ECO:0007669"/>
    <property type="project" value="InterPro"/>
</dbReference>
<keyword evidence="5" id="KW-0812">Transmembrane</keyword>
<dbReference type="InterPro" id="IPR006076">
    <property type="entry name" value="FAD-dep_OxRdtase"/>
</dbReference>
<dbReference type="PANTHER" id="PTHR10961:SF46">
    <property type="entry name" value="PEROXISOMAL SARCOSINE OXIDASE"/>
    <property type="match status" value="1"/>
</dbReference>
<feature type="domain" description="FAD dependent oxidoreductase" evidence="6">
    <location>
        <begin position="10"/>
        <end position="353"/>
    </location>
</feature>
<dbReference type="OrthoDB" id="9806257at2"/>
<evidence type="ECO:0000313" key="8">
    <source>
        <dbReference type="Proteomes" id="UP000773614"/>
    </source>
</evidence>
<comment type="caution">
    <text evidence="7">The sequence shown here is derived from an EMBL/GenBank/DDBJ whole genome shotgun (WGS) entry which is preliminary data.</text>
</comment>
<keyword evidence="8" id="KW-1185">Reference proteome</keyword>
<dbReference type="GO" id="GO:0008115">
    <property type="term" value="F:sarcosine oxidase activity"/>
    <property type="evidence" value="ECO:0007669"/>
    <property type="project" value="TreeGrafter"/>
</dbReference>